<dbReference type="Proteomes" id="UP000824540">
    <property type="component" value="Unassembled WGS sequence"/>
</dbReference>
<evidence type="ECO:0000313" key="2">
    <source>
        <dbReference type="Proteomes" id="UP000824540"/>
    </source>
</evidence>
<reference evidence="1" key="1">
    <citation type="thesis" date="2021" institute="BYU ScholarsArchive" country="Provo, UT, USA">
        <title>Applications of and Algorithms for Genome Assembly and Genomic Analyses with an Emphasis on Marine Teleosts.</title>
        <authorList>
            <person name="Pickett B.D."/>
        </authorList>
    </citation>
    <scope>NUCLEOTIDE SEQUENCE</scope>
    <source>
        <strain evidence="1">HI-2016</strain>
    </source>
</reference>
<comment type="caution">
    <text evidence="1">The sequence shown here is derived from an EMBL/GenBank/DDBJ whole genome shotgun (WGS) entry which is preliminary data.</text>
</comment>
<accession>A0A8T2MUV3</accession>
<gene>
    <name evidence="1" type="ORF">JZ751_016633</name>
</gene>
<evidence type="ECO:0000313" key="1">
    <source>
        <dbReference type="EMBL" id="KAG9331895.1"/>
    </source>
</evidence>
<name>A0A8T2MUV3_9TELE</name>
<sequence length="183" mass="20253">MISGLIASLFAAGCPSPLSSNQRGPFTQLSLPTNDSEEEFQPWRVSLDQLNSLCLPVSFKRRAVIEGFLAKVSQWPGPSLPQLGRVKLEVRECACEEHSRSHSAHPVVTVRMRSQRNAPTPPPKTVSQLLKLTHLQPGKAVKRCTEVRQRLRAESLRTLQSKPHPCIQQEAPCSVCSPVWTGT</sequence>
<dbReference type="EMBL" id="JAFBMS010000278">
    <property type="protein sequence ID" value="KAG9331895.1"/>
    <property type="molecule type" value="Genomic_DNA"/>
</dbReference>
<keyword evidence="2" id="KW-1185">Reference proteome</keyword>
<proteinExistence type="predicted"/>
<dbReference type="AlphaFoldDB" id="A0A8T2MUV3"/>
<protein>
    <submittedName>
        <fullName evidence="1">Uncharacterized protein</fullName>
    </submittedName>
</protein>
<organism evidence="1 2">
    <name type="scientific">Albula glossodonta</name>
    <name type="common">roundjaw bonefish</name>
    <dbReference type="NCBI Taxonomy" id="121402"/>
    <lineage>
        <taxon>Eukaryota</taxon>
        <taxon>Metazoa</taxon>
        <taxon>Chordata</taxon>
        <taxon>Craniata</taxon>
        <taxon>Vertebrata</taxon>
        <taxon>Euteleostomi</taxon>
        <taxon>Actinopterygii</taxon>
        <taxon>Neopterygii</taxon>
        <taxon>Teleostei</taxon>
        <taxon>Albuliformes</taxon>
        <taxon>Albulidae</taxon>
        <taxon>Albula</taxon>
    </lineage>
</organism>